<accession>S0GJ16</accession>
<protein>
    <submittedName>
        <fullName evidence="2">Uncharacterized protein</fullName>
    </submittedName>
</protein>
<sequence length="232" mass="26783">MNKTNKYSWLTFIPVGIACFYFYLHTCPYHLLHKEQTTLFVYASEVLYSYLNKPAVLSCLTGDYLTQFFRTPVTASILMGGDYACIGTDLLCRISEMDKRLEVYDTVSDLVIADYGTFPIWHRETDLKLMDLQNGQIDSLPTINSDRSDTYHSWSSNSRWFVFASKRGDGQYGKPYFAYISPDGTAGKPFVLPQKDPEHYDYTFKSYNIPELSSTPVPFDAFDICRIYQEHE</sequence>
<organism evidence="2 3">
    <name type="scientific">Parabacteroides goldsteinii dnLKV18</name>
    <dbReference type="NCBI Taxonomy" id="1235789"/>
    <lineage>
        <taxon>Bacteria</taxon>
        <taxon>Pseudomonadati</taxon>
        <taxon>Bacteroidota</taxon>
        <taxon>Bacteroidia</taxon>
        <taxon>Bacteroidales</taxon>
        <taxon>Tannerellaceae</taxon>
        <taxon>Parabacteroides</taxon>
    </lineage>
</organism>
<evidence type="ECO:0000256" key="1">
    <source>
        <dbReference type="SAM" id="Phobius"/>
    </source>
</evidence>
<dbReference type="InterPro" id="IPR011659">
    <property type="entry name" value="WD40"/>
</dbReference>
<dbReference type="InterPro" id="IPR045692">
    <property type="entry name" value="DUF6057"/>
</dbReference>
<proteinExistence type="predicted"/>
<keyword evidence="1" id="KW-1133">Transmembrane helix</keyword>
<reference evidence="2 3" key="1">
    <citation type="submission" date="2013-04" db="EMBL/GenBank/DDBJ databases">
        <title>The Genome Sequence of Parabacteroides goldsteinii dnLKV18.</title>
        <authorList>
            <consortium name="The Broad Institute Genomics Platform"/>
            <consortium name="The Broad Institute Genome Sequencing Center for Infectious Disease"/>
            <person name="Earl A."/>
            <person name="Xavier R."/>
            <person name="Kuhn K."/>
            <person name="Stappenbeck T."/>
            <person name="Walker B."/>
            <person name="Young S."/>
            <person name="Zeng Q."/>
            <person name="Gargeya S."/>
            <person name="Fitzgerald M."/>
            <person name="Haas B."/>
            <person name="Abouelleil A."/>
            <person name="Allen A.W."/>
            <person name="Alvarado L."/>
            <person name="Arachchi H.M."/>
            <person name="Berlin A.M."/>
            <person name="Chapman S.B."/>
            <person name="Gainer-Dewar J."/>
            <person name="Goldberg J."/>
            <person name="Griggs A."/>
            <person name="Gujja S."/>
            <person name="Hansen M."/>
            <person name="Howarth C."/>
            <person name="Imamovic A."/>
            <person name="Ireland A."/>
            <person name="Larimer J."/>
            <person name="McCowan C."/>
            <person name="Murphy C."/>
            <person name="Pearson M."/>
            <person name="Poon T.W."/>
            <person name="Priest M."/>
            <person name="Roberts A."/>
            <person name="Saif S."/>
            <person name="Shea T."/>
            <person name="Sisk P."/>
            <person name="Sykes S."/>
            <person name="Wortman J."/>
            <person name="Nusbaum C."/>
            <person name="Birren B."/>
        </authorList>
    </citation>
    <scope>NUCLEOTIDE SEQUENCE [LARGE SCALE GENOMIC DNA]</scope>
    <source>
        <strain evidence="3">dnLKV18</strain>
    </source>
</reference>
<dbReference type="Pfam" id="PF19529">
    <property type="entry name" value="DUF6057"/>
    <property type="match status" value="1"/>
</dbReference>
<name>S0GJ16_9BACT</name>
<gene>
    <name evidence="2" type="ORF">C803_04988</name>
</gene>
<dbReference type="PROSITE" id="PS51257">
    <property type="entry name" value="PROKAR_LIPOPROTEIN"/>
    <property type="match status" value="1"/>
</dbReference>
<keyword evidence="3" id="KW-1185">Reference proteome</keyword>
<feature type="transmembrane region" description="Helical" evidence="1">
    <location>
        <begin position="7"/>
        <end position="24"/>
    </location>
</feature>
<evidence type="ECO:0000313" key="2">
    <source>
        <dbReference type="EMBL" id="EOS14162.1"/>
    </source>
</evidence>
<dbReference type="Pfam" id="PF07676">
    <property type="entry name" value="PD40"/>
    <property type="match status" value="1"/>
</dbReference>
<dbReference type="SUPFAM" id="SSF82171">
    <property type="entry name" value="DPP6 N-terminal domain-like"/>
    <property type="match status" value="1"/>
</dbReference>
<dbReference type="Proteomes" id="UP000014140">
    <property type="component" value="Unassembled WGS sequence"/>
</dbReference>
<dbReference type="AlphaFoldDB" id="S0GJ16"/>
<dbReference type="HOGENOM" id="CLU_1193944_0_0_10"/>
<evidence type="ECO:0000313" key="3">
    <source>
        <dbReference type="Proteomes" id="UP000014140"/>
    </source>
</evidence>
<comment type="caution">
    <text evidence="2">The sequence shown here is derived from an EMBL/GenBank/DDBJ whole genome shotgun (WGS) entry which is preliminary data.</text>
</comment>
<dbReference type="PATRIC" id="fig|1235789.3.peg.5001"/>
<keyword evidence="1" id="KW-0812">Transmembrane</keyword>
<dbReference type="EMBL" id="ASSQ01000022">
    <property type="protein sequence ID" value="EOS14162.1"/>
    <property type="molecule type" value="Genomic_DNA"/>
</dbReference>
<keyword evidence="1" id="KW-0472">Membrane</keyword>